<feature type="active site" description="Proton acceptor" evidence="4">
    <location>
        <position position="215"/>
    </location>
</feature>
<evidence type="ECO:0000256" key="4">
    <source>
        <dbReference type="PROSITE-ProRule" id="PRU01161"/>
    </source>
</evidence>
<comment type="caution">
    <text evidence="6">The sequence shown here is derived from an EMBL/GenBank/DDBJ whole genome shotgun (WGS) entry which is preliminary data.</text>
</comment>
<dbReference type="InterPro" id="IPR002641">
    <property type="entry name" value="PNPLA_dom"/>
</dbReference>
<dbReference type="SUPFAM" id="SSF52151">
    <property type="entry name" value="FabD/lysophospholipase-like"/>
    <property type="match status" value="1"/>
</dbReference>
<dbReference type="InterPro" id="IPR016035">
    <property type="entry name" value="Acyl_Trfase/lysoPLipase"/>
</dbReference>
<evidence type="ECO:0000256" key="3">
    <source>
        <dbReference type="ARBA" id="ARBA00023098"/>
    </source>
</evidence>
<dbReference type="Proteomes" id="UP001528673">
    <property type="component" value="Unassembled WGS sequence"/>
</dbReference>
<evidence type="ECO:0000256" key="1">
    <source>
        <dbReference type="ARBA" id="ARBA00022801"/>
    </source>
</evidence>
<evidence type="ECO:0000313" key="6">
    <source>
        <dbReference type="EMBL" id="MDD0840591.1"/>
    </source>
</evidence>
<feature type="short sequence motif" description="DGA/G" evidence="4">
    <location>
        <begin position="215"/>
        <end position="217"/>
    </location>
</feature>
<feature type="domain" description="PNPLA" evidence="5">
    <location>
        <begin position="15"/>
        <end position="228"/>
    </location>
</feature>
<proteinExistence type="predicted"/>
<evidence type="ECO:0000256" key="2">
    <source>
        <dbReference type="ARBA" id="ARBA00022963"/>
    </source>
</evidence>
<keyword evidence="1 4" id="KW-0378">Hydrolase</keyword>
<dbReference type="Pfam" id="PF01734">
    <property type="entry name" value="Patatin"/>
    <property type="match status" value="1"/>
</dbReference>
<gene>
    <name evidence="6" type="ORF">PSQ40_18585</name>
</gene>
<accession>A0ABT5N538</accession>
<reference evidence="6 7" key="1">
    <citation type="submission" date="2023-02" db="EMBL/GenBank/DDBJ databases">
        <title>Bacterial whole genomic sequence of Curvibacter sp. HBC61.</title>
        <authorList>
            <person name="Le V."/>
            <person name="Ko S.-R."/>
            <person name="Ahn C.-Y."/>
            <person name="Oh H.-M."/>
        </authorList>
    </citation>
    <scope>NUCLEOTIDE SEQUENCE [LARGE SCALE GENOMIC DNA]</scope>
    <source>
        <strain evidence="6 7">HBC61</strain>
    </source>
</reference>
<dbReference type="EMBL" id="JAQSIP010000011">
    <property type="protein sequence ID" value="MDD0840591.1"/>
    <property type="molecule type" value="Genomic_DNA"/>
</dbReference>
<dbReference type="InterPro" id="IPR050301">
    <property type="entry name" value="NTE"/>
</dbReference>
<feature type="short sequence motif" description="GXSXG" evidence="4">
    <location>
        <begin position="47"/>
        <end position="51"/>
    </location>
</feature>
<keyword evidence="7" id="KW-1185">Reference proteome</keyword>
<evidence type="ECO:0000259" key="5">
    <source>
        <dbReference type="PROSITE" id="PS51635"/>
    </source>
</evidence>
<dbReference type="PROSITE" id="PS51635">
    <property type="entry name" value="PNPLA"/>
    <property type="match status" value="1"/>
</dbReference>
<dbReference type="Gene3D" id="3.40.1090.10">
    <property type="entry name" value="Cytosolic phospholipase A2 catalytic domain"/>
    <property type="match status" value="2"/>
</dbReference>
<dbReference type="PANTHER" id="PTHR14226:SF78">
    <property type="entry name" value="SLR0060 PROTEIN"/>
    <property type="match status" value="1"/>
</dbReference>
<keyword evidence="2 4" id="KW-0442">Lipid degradation</keyword>
<organism evidence="6 7">
    <name type="scientific">Curvibacter cyanobacteriorum</name>
    <dbReference type="NCBI Taxonomy" id="3026422"/>
    <lineage>
        <taxon>Bacteria</taxon>
        <taxon>Pseudomonadati</taxon>
        <taxon>Pseudomonadota</taxon>
        <taxon>Betaproteobacteria</taxon>
        <taxon>Burkholderiales</taxon>
        <taxon>Comamonadaceae</taxon>
        <taxon>Curvibacter</taxon>
    </lineage>
</organism>
<dbReference type="PANTHER" id="PTHR14226">
    <property type="entry name" value="NEUROPATHY TARGET ESTERASE/SWISS CHEESE D.MELANOGASTER"/>
    <property type="match status" value="1"/>
</dbReference>
<evidence type="ECO:0000313" key="7">
    <source>
        <dbReference type="Proteomes" id="UP001528673"/>
    </source>
</evidence>
<sequence>MTTPLPSPRPKPLSLALQGGGTHGAFTWGVLDRLLQEDGLVLDSVSGASAGAVNAVALAHGLHGTPTGQAPSAEHRQAARQTLRRIWEGVAQLGSLGGLTQGLAQWMLGCWTPPPHPLGAPMLQSMQSALAPWWSPAQMNPLDFNPLRRLLEQEIDFERLQGADALRVHVSATQVNTGRAEVFSGPRLNLAAVLASTCLPTVFQAVEIDGQPYWDGGYAANPALRPLIREGSACDILVVQINPSQRRAAPQNQTDIVDRIGELGFNASLLAQWQGIEFVNRLIDRGQLREGHGYKRLHLHRIEGGEALEALPAASKMAADGALIGHLFTLGEQAATRWLASPAAARFSARPADTAP</sequence>
<name>A0ABT5N538_9BURK</name>
<keyword evidence="3 4" id="KW-0443">Lipid metabolism</keyword>
<feature type="short sequence motif" description="GXGXXG" evidence="4">
    <location>
        <begin position="19"/>
        <end position="24"/>
    </location>
</feature>
<dbReference type="RefSeq" id="WP_273953382.1">
    <property type="nucleotide sequence ID" value="NZ_JAQSIP010000011.1"/>
</dbReference>
<protein>
    <submittedName>
        <fullName evidence="6">Patatin-like phospholipase family protein</fullName>
    </submittedName>
</protein>
<feature type="active site" description="Nucleophile" evidence="4">
    <location>
        <position position="49"/>
    </location>
</feature>